<protein>
    <submittedName>
        <fullName evidence="2">LmeA family phospholipid-binding protein</fullName>
    </submittedName>
</protein>
<comment type="caution">
    <text evidence="2">The sequence shown here is derived from an EMBL/GenBank/DDBJ whole genome shotgun (WGS) entry which is preliminary data.</text>
</comment>
<evidence type="ECO:0000313" key="2">
    <source>
        <dbReference type="EMBL" id="MCF4142385.1"/>
    </source>
</evidence>
<dbReference type="Proteomes" id="UP001200430">
    <property type="component" value="Unassembled WGS sequence"/>
</dbReference>
<evidence type="ECO:0000313" key="3">
    <source>
        <dbReference type="Proteomes" id="UP001200430"/>
    </source>
</evidence>
<accession>A0ABS9ER82</accession>
<proteinExistence type="predicted"/>
<dbReference type="InterPro" id="IPR021373">
    <property type="entry name" value="DUF2993"/>
</dbReference>
<dbReference type="RefSeq" id="WP_236099112.1">
    <property type="nucleotide sequence ID" value="NZ_JAKGUD010000004.1"/>
</dbReference>
<organism evidence="2 3">
    <name type="scientific">Dethiosulfovibrio marinus</name>
    <dbReference type="NCBI Taxonomy" id="133532"/>
    <lineage>
        <taxon>Bacteria</taxon>
        <taxon>Thermotogati</taxon>
        <taxon>Synergistota</taxon>
        <taxon>Synergistia</taxon>
        <taxon>Synergistales</taxon>
        <taxon>Dethiosulfovibrionaceae</taxon>
        <taxon>Dethiosulfovibrio</taxon>
    </lineage>
</organism>
<reference evidence="2 3" key="1">
    <citation type="submission" date="2022-01" db="EMBL/GenBank/DDBJ databases">
        <title>Dethiosulfovibrio faecalis sp. nov., a novel proteolytic, non-sulfur-reducing bacterium isolated from a marine aquaculture solid waste bioreactor.</title>
        <authorList>
            <person name="Grabowski S."/>
            <person name="Apolinario E."/>
            <person name="Schneider N."/>
            <person name="Marshall C.W."/>
            <person name="Sowers K.R."/>
        </authorList>
    </citation>
    <scope>NUCLEOTIDE SEQUENCE [LARGE SCALE GENOMIC DNA]</scope>
    <source>
        <strain evidence="2 3">DSM 12537</strain>
    </source>
</reference>
<evidence type="ECO:0000256" key="1">
    <source>
        <dbReference type="SAM" id="SignalP"/>
    </source>
</evidence>
<gene>
    <name evidence="2" type="ORF">L2W38_06120</name>
</gene>
<keyword evidence="1" id="KW-0732">Signal</keyword>
<dbReference type="EMBL" id="JAKGUD010000004">
    <property type="protein sequence ID" value="MCF4142385.1"/>
    <property type="molecule type" value="Genomic_DNA"/>
</dbReference>
<keyword evidence="3" id="KW-1185">Reference proteome</keyword>
<feature type="signal peptide" evidence="1">
    <location>
        <begin position="1"/>
        <end position="24"/>
    </location>
</feature>
<dbReference type="Pfam" id="PF11209">
    <property type="entry name" value="LmeA"/>
    <property type="match status" value="1"/>
</dbReference>
<feature type="chain" id="PRO_5046230600" evidence="1">
    <location>
        <begin position="25"/>
        <end position="255"/>
    </location>
</feature>
<sequence length="255" mass="28212">MTKSLKAIALATALITVSASSALAEDLGDRLFRMFLGELDPQRAQMILSEPPEESGLVKHVYMDMEGANIGGVRIDRITIEGMDVAFTSPETWGTESAGVTSILATNAVAVIKEEDINSHLKSKEFGDDEKWNNLALDFSPGKVYAKGYYLADLVLLRLNILIEIDGTFKVKEGKQVWLDDYTLKVNRAKVPEGLTDRAMAKIQPILDLGKFMFPLKLSGIELDEDRAVVKSVSEPRSFEGMVYEYDAETVSRDL</sequence>
<name>A0ABS9ER82_9BACT</name>